<dbReference type="Proteomes" id="UP000001887">
    <property type="component" value="Chromosome"/>
</dbReference>
<dbReference type="STRING" id="530564.Psta_0663"/>
<protein>
    <submittedName>
        <fullName evidence="1">Uncharacterized protein</fullName>
    </submittedName>
</protein>
<gene>
    <name evidence="1" type="ordered locus">Psta_0663</name>
</gene>
<evidence type="ECO:0000313" key="2">
    <source>
        <dbReference type="Proteomes" id="UP000001887"/>
    </source>
</evidence>
<accession>D2R590</accession>
<evidence type="ECO:0000313" key="1">
    <source>
        <dbReference type="EMBL" id="ADB15349.1"/>
    </source>
</evidence>
<proteinExistence type="predicted"/>
<dbReference type="EMBL" id="CP001848">
    <property type="protein sequence ID" value="ADB15349.1"/>
    <property type="molecule type" value="Genomic_DNA"/>
</dbReference>
<sequence length="133" mass="14649">MAEKRAMNLRSLQDSTEEFASKATALSNRLMEVEQFLQQLPSKMPVEVSLGDNVLSFKRWGGSWRLTFGVHHEECGVIDAPIGIKSTAAQLLPELINELMTNITGHLVEVDLGLEALDSIPSLSSKVVDLEDI</sequence>
<dbReference type="KEGG" id="psl:Psta_0663"/>
<reference evidence="1 2" key="1">
    <citation type="journal article" date="2009" name="Stand. Genomic Sci.">
        <title>Complete genome sequence of Pirellula staleyi type strain (ATCC 27377).</title>
        <authorList>
            <person name="Clum A."/>
            <person name="Tindall B.J."/>
            <person name="Sikorski J."/>
            <person name="Ivanova N."/>
            <person name="Mavrommatis K."/>
            <person name="Lucas S."/>
            <person name="Glavina del Rio T."/>
            <person name="Nolan M."/>
            <person name="Chen F."/>
            <person name="Tice H."/>
            <person name="Pitluck S."/>
            <person name="Cheng J.F."/>
            <person name="Chertkov O."/>
            <person name="Brettin T."/>
            <person name="Han C."/>
            <person name="Detter J.C."/>
            <person name="Kuske C."/>
            <person name="Bruce D."/>
            <person name="Goodwin L."/>
            <person name="Ovchinikova G."/>
            <person name="Pati A."/>
            <person name="Mikhailova N."/>
            <person name="Chen A."/>
            <person name="Palaniappan K."/>
            <person name="Land M."/>
            <person name="Hauser L."/>
            <person name="Chang Y.J."/>
            <person name="Jeffries C.D."/>
            <person name="Chain P."/>
            <person name="Rohde M."/>
            <person name="Goker M."/>
            <person name="Bristow J."/>
            <person name="Eisen J.A."/>
            <person name="Markowitz V."/>
            <person name="Hugenholtz P."/>
            <person name="Kyrpides N.C."/>
            <person name="Klenk H.P."/>
            <person name="Lapidus A."/>
        </authorList>
    </citation>
    <scope>NUCLEOTIDE SEQUENCE [LARGE SCALE GENOMIC DNA]</scope>
    <source>
        <strain evidence="2">ATCC 27377 / DSM 6068 / ICPB 4128</strain>
    </source>
</reference>
<organism evidence="1 2">
    <name type="scientific">Pirellula staleyi (strain ATCC 27377 / DSM 6068 / ICPB 4128)</name>
    <name type="common">Pirella staleyi</name>
    <dbReference type="NCBI Taxonomy" id="530564"/>
    <lineage>
        <taxon>Bacteria</taxon>
        <taxon>Pseudomonadati</taxon>
        <taxon>Planctomycetota</taxon>
        <taxon>Planctomycetia</taxon>
        <taxon>Pirellulales</taxon>
        <taxon>Pirellulaceae</taxon>
        <taxon>Pirellula</taxon>
    </lineage>
</organism>
<dbReference type="AlphaFoldDB" id="D2R590"/>
<keyword evidence="2" id="KW-1185">Reference proteome</keyword>
<name>D2R590_PIRSD</name>
<dbReference type="HOGENOM" id="CLU_1904780_0_0_0"/>